<feature type="transmembrane region" description="Helical" evidence="1">
    <location>
        <begin position="266"/>
        <end position="290"/>
    </location>
</feature>
<feature type="transmembrane region" description="Helical" evidence="1">
    <location>
        <begin position="61"/>
        <end position="82"/>
    </location>
</feature>
<dbReference type="Proteomes" id="UP000807504">
    <property type="component" value="Unassembled WGS sequence"/>
</dbReference>
<keyword evidence="1" id="KW-1133">Transmembrane helix</keyword>
<dbReference type="EMBL" id="JABXBU010002231">
    <property type="protein sequence ID" value="KAF8763192.1"/>
    <property type="molecule type" value="Genomic_DNA"/>
</dbReference>
<feature type="transmembrane region" description="Helical" evidence="1">
    <location>
        <begin position="37"/>
        <end position="55"/>
    </location>
</feature>
<evidence type="ECO:0000313" key="3">
    <source>
        <dbReference type="Proteomes" id="UP000807504"/>
    </source>
</evidence>
<comment type="caution">
    <text evidence="2">The sequence shown here is derived from an EMBL/GenBank/DDBJ whole genome shotgun (WGS) entry which is preliminary data.</text>
</comment>
<name>A0A8T0DXI8_ARGBR</name>
<keyword evidence="1" id="KW-0812">Transmembrane</keyword>
<accession>A0A8T0DXI8</accession>
<protein>
    <recommendedName>
        <fullName evidence="4">Gustatory receptor</fullName>
    </recommendedName>
</protein>
<organism evidence="2 3">
    <name type="scientific">Argiope bruennichi</name>
    <name type="common">Wasp spider</name>
    <name type="synonym">Aranea bruennichi</name>
    <dbReference type="NCBI Taxonomy" id="94029"/>
    <lineage>
        <taxon>Eukaryota</taxon>
        <taxon>Metazoa</taxon>
        <taxon>Ecdysozoa</taxon>
        <taxon>Arthropoda</taxon>
        <taxon>Chelicerata</taxon>
        <taxon>Arachnida</taxon>
        <taxon>Araneae</taxon>
        <taxon>Araneomorphae</taxon>
        <taxon>Entelegynae</taxon>
        <taxon>Araneoidea</taxon>
        <taxon>Araneidae</taxon>
        <taxon>Argiope</taxon>
    </lineage>
</organism>
<proteinExistence type="predicted"/>
<keyword evidence="1" id="KW-0472">Membrane</keyword>
<evidence type="ECO:0000256" key="1">
    <source>
        <dbReference type="SAM" id="Phobius"/>
    </source>
</evidence>
<reference evidence="2" key="1">
    <citation type="journal article" date="2020" name="bioRxiv">
        <title>Chromosome-level reference genome of the European wasp spider Argiope bruennichi: a resource for studies on range expansion and evolutionary adaptation.</title>
        <authorList>
            <person name="Sheffer M.M."/>
            <person name="Hoppe A."/>
            <person name="Krehenwinkel H."/>
            <person name="Uhl G."/>
            <person name="Kuss A.W."/>
            <person name="Jensen L."/>
            <person name="Jensen C."/>
            <person name="Gillespie R.G."/>
            <person name="Hoff K.J."/>
            <person name="Prost S."/>
        </authorList>
    </citation>
    <scope>NUCLEOTIDE SEQUENCE</scope>
</reference>
<evidence type="ECO:0000313" key="2">
    <source>
        <dbReference type="EMBL" id="KAF8763192.1"/>
    </source>
</evidence>
<keyword evidence="3" id="KW-1185">Reference proteome</keyword>
<feature type="transmembrane region" description="Helical" evidence="1">
    <location>
        <begin position="147"/>
        <end position="173"/>
    </location>
</feature>
<sequence>MIKHSCKRVFILSEANDGCKCCSSLLSCKSCRRFRQMVFVFNIMSNVFATVGLQLRKSTKWLNAVSIFMGILMHLFLIYRCFLLNYRIKKNHYSLQMGILIISREGMILFIWHSVYAQRAKISELFNSFLKISHSFSHIKYRMWNRILYMLLASTFLYSFAISVVMTAILSASEAKEYLYMTLFGTVVEESPHALVFILYCVFNFYILSLPFLVSITYVYLCCHLRRMLALCTKRMLKCHSLDGLEDVYQQAMKLFFLIKKLEDSFSICVFFVTAFNLTLAFTSFAYGLGYYAMRSSITAGVMAWFVGNKISFIFISWTAAEVMDELLKLKTNFQVLLSSLKPIEISNIFYQKLSVFDAVSLTGWKMFHLSKGLILTAFGCILTYGLLILQTLNYEDPREEED</sequence>
<feature type="transmembrane region" description="Helical" evidence="1">
    <location>
        <begin position="302"/>
        <end position="321"/>
    </location>
</feature>
<evidence type="ECO:0008006" key="4">
    <source>
        <dbReference type="Google" id="ProtNLM"/>
    </source>
</evidence>
<dbReference type="AlphaFoldDB" id="A0A8T0DXI8"/>
<feature type="transmembrane region" description="Helical" evidence="1">
    <location>
        <begin position="374"/>
        <end position="393"/>
    </location>
</feature>
<feature type="transmembrane region" description="Helical" evidence="1">
    <location>
        <begin position="193"/>
        <end position="221"/>
    </location>
</feature>
<gene>
    <name evidence="2" type="ORF">HNY73_021397</name>
</gene>
<reference evidence="2" key="2">
    <citation type="submission" date="2020-06" db="EMBL/GenBank/DDBJ databases">
        <authorList>
            <person name="Sheffer M."/>
        </authorList>
    </citation>
    <scope>NUCLEOTIDE SEQUENCE</scope>
</reference>